<organism evidence="2 3">
    <name type="scientific">Streptomyces evansiae</name>
    <dbReference type="NCBI Taxonomy" id="3075535"/>
    <lineage>
        <taxon>Bacteria</taxon>
        <taxon>Bacillati</taxon>
        <taxon>Actinomycetota</taxon>
        <taxon>Actinomycetes</taxon>
        <taxon>Kitasatosporales</taxon>
        <taxon>Streptomycetaceae</taxon>
        <taxon>Streptomyces</taxon>
    </lineage>
</organism>
<comment type="caution">
    <text evidence="2">The sequence shown here is derived from an EMBL/GenBank/DDBJ whole genome shotgun (WGS) entry which is preliminary data.</text>
</comment>
<evidence type="ECO:0000259" key="1">
    <source>
        <dbReference type="SMART" id="SM00507"/>
    </source>
</evidence>
<dbReference type="RefSeq" id="WP_093854793.1">
    <property type="nucleotide sequence ID" value="NZ_JAVRER010000073.1"/>
</dbReference>
<sequence>MAVRYTDEELRGAFAGARTLGEVMERLGVGPENRERRTYLRRRMRAMGLDLDRLEDERGRWTRAELTEVVAASRTMYEVLSRLGIDQVGGWHTHLSRRITKLGIDTSHFVRVRGSAPRQGVRRRTAAELLTFEPDRTRRVPGRRLKRALLATGRVEVCADCGIGPEWRGEPLRLEVDHIDGDWRDNRIGNLRLLCPNCHSMTDTFRRRRRAR</sequence>
<proteinExistence type="predicted"/>
<dbReference type="InterPro" id="IPR003615">
    <property type="entry name" value="HNH_nuc"/>
</dbReference>
<dbReference type="CDD" id="cd00085">
    <property type="entry name" value="HNHc"/>
    <property type="match status" value="1"/>
</dbReference>
<feature type="domain" description="HNH nuclease" evidence="1">
    <location>
        <begin position="144"/>
        <end position="200"/>
    </location>
</feature>
<dbReference type="SMART" id="SM00507">
    <property type="entry name" value="HNHc"/>
    <property type="match status" value="1"/>
</dbReference>
<dbReference type="Pfam" id="PF13392">
    <property type="entry name" value="HNH_3"/>
    <property type="match status" value="1"/>
</dbReference>
<dbReference type="EMBL" id="JAVRER010000073">
    <property type="protein sequence ID" value="MDT0419362.1"/>
    <property type="molecule type" value="Genomic_DNA"/>
</dbReference>
<keyword evidence="2" id="KW-0378">Hydrolase</keyword>
<dbReference type="GO" id="GO:0004519">
    <property type="term" value="F:endonuclease activity"/>
    <property type="evidence" value="ECO:0007669"/>
    <property type="project" value="UniProtKB-KW"/>
</dbReference>
<reference evidence="3" key="1">
    <citation type="submission" date="2023-07" db="EMBL/GenBank/DDBJ databases">
        <title>30 novel species of actinomycetes from the DSMZ collection.</title>
        <authorList>
            <person name="Nouioui I."/>
        </authorList>
    </citation>
    <scope>NUCLEOTIDE SEQUENCE [LARGE SCALE GENOMIC DNA]</scope>
    <source>
        <strain evidence="3">DSM 41982</strain>
    </source>
</reference>
<keyword evidence="2" id="KW-0255">Endonuclease</keyword>
<protein>
    <submittedName>
        <fullName evidence="2">HNH endonuclease signature motif containing protein</fullName>
    </submittedName>
</protein>
<dbReference type="AlphaFoldDB" id="A0ABD5EEZ5"/>
<keyword evidence="2" id="KW-0540">Nuclease</keyword>
<gene>
    <name evidence="2" type="ORF">RM574_28180</name>
</gene>
<evidence type="ECO:0000313" key="3">
    <source>
        <dbReference type="Proteomes" id="UP001183607"/>
    </source>
</evidence>
<accession>A0ABD5EEZ5</accession>
<name>A0ABD5EEZ5_9ACTN</name>
<dbReference type="Proteomes" id="UP001183607">
    <property type="component" value="Unassembled WGS sequence"/>
</dbReference>
<evidence type="ECO:0000313" key="2">
    <source>
        <dbReference type="EMBL" id="MDT0419362.1"/>
    </source>
</evidence>